<evidence type="ECO:0000313" key="2">
    <source>
        <dbReference type="Proteomes" id="UP001383192"/>
    </source>
</evidence>
<protein>
    <submittedName>
        <fullName evidence="1">Uncharacterized protein</fullName>
    </submittedName>
</protein>
<dbReference type="Proteomes" id="UP001383192">
    <property type="component" value="Unassembled WGS sequence"/>
</dbReference>
<sequence length="242" mass="28105">MATLGSYSEKPLSESLALANPKRQQQAELAMEIWDQIFYHANANAKDPFHLSRHASHRLINRSLRATAGRRFFEELFLPHDYPQRMLRCMKLMAKTPRIAELVRDIHLELDFDRFAYNTLRIAITSLGNMTKLRILHLQISLYHESNLRAIWGQLHFPHLEQLSYVGGIDKQTHAFMLRHAPTLQLINLDGNESGQPSESGPIFPALYHAIRTGALFIKKSNECQILFLQKIRTFRRHRLDL</sequence>
<keyword evidence="2" id="KW-1185">Reference proteome</keyword>
<accession>A0AAW0AT45</accession>
<evidence type="ECO:0000313" key="1">
    <source>
        <dbReference type="EMBL" id="KAK7016236.1"/>
    </source>
</evidence>
<name>A0AAW0AT45_9AGAR</name>
<organism evidence="1 2">
    <name type="scientific">Paramarasmius palmivorus</name>
    <dbReference type="NCBI Taxonomy" id="297713"/>
    <lineage>
        <taxon>Eukaryota</taxon>
        <taxon>Fungi</taxon>
        <taxon>Dikarya</taxon>
        <taxon>Basidiomycota</taxon>
        <taxon>Agaricomycotina</taxon>
        <taxon>Agaricomycetes</taxon>
        <taxon>Agaricomycetidae</taxon>
        <taxon>Agaricales</taxon>
        <taxon>Marasmiineae</taxon>
        <taxon>Marasmiaceae</taxon>
        <taxon>Paramarasmius</taxon>
    </lineage>
</organism>
<reference evidence="1 2" key="1">
    <citation type="submission" date="2024-01" db="EMBL/GenBank/DDBJ databases">
        <title>A draft genome for a cacao thread blight-causing isolate of Paramarasmius palmivorus.</title>
        <authorList>
            <person name="Baruah I.K."/>
            <person name="Bukari Y."/>
            <person name="Amoako-Attah I."/>
            <person name="Meinhardt L.W."/>
            <person name="Bailey B.A."/>
            <person name="Cohen S.P."/>
        </authorList>
    </citation>
    <scope>NUCLEOTIDE SEQUENCE [LARGE SCALE GENOMIC DNA]</scope>
    <source>
        <strain evidence="1 2">GH-12</strain>
    </source>
</reference>
<comment type="caution">
    <text evidence="1">The sequence shown here is derived from an EMBL/GenBank/DDBJ whole genome shotgun (WGS) entry which is preliminary data.</text>
</comment>
<dbReference type="AlphaFoldDB" id="A0AAW0AT45"/>
<dbReference type="EMBL" id="JAYKXP010000291">
    <property type="protein sequence ID" value="KAK7016236.1"/>
    <property type="molecule type" value="Genomic_DNA"/>
</dbReference>
<gene>
    <name evidence="1" type="ORF">VNI00_018937</name>
</gene>
<proteinExistence type="predicted"/>